<accession>A0A4Y8ZMQ2</accession>
<dbReference type="InterPro" id="IPR054189">
    <property type="entry name" value="DUF6894"/>
</dbReference>
<sequence length="88" mass="9977">MSPSGLCFPEKAMSRFFFHLRGQGLSVRDEIGTECRNADEARTFAIRVAEDLRRADSGNYPLCARLDVEDDESRPVFLVPLRLSVSER</sequence>
<dbReference type="RefSeq" id="WP_135088722.1">
    <property type="nucleotide sequence ID" value="NZ_SPDV01000035.1"/>
</dbReference>
<evidence type="ECO:0000313" key="2">
    <source>
        <dbReference type="EMBL" id="TFI57234.1"/>
    </source>
</evidence>
<keyword evidence="3" id="KW-1185">Reference proteome</keyword>
<dbReference type="Pfam" id="PF21834">
    <property type="entry name" value="DUF6894"/>
    <property type="match status" value="1"/>
</dbReference>
<reference evidence="2 3" key="1">
    <citation type="submission" date="2019-03" db="EMBL/GenBank/DDBJ databases">
        <title>Genome sequence of Sphingomonas sp. 17J27-24.</title>
        <authorList>
            <person name="Kim M."/>
            <person name="Maeng S."/>
            <person name="Sathiyaraj S."/>
        </authorList>
    </citation>
    <scope>NUCLEOTIDE SEQUENCE [LARGE SCALE GENOMIC DNA]</scope>
    <source>
        <strain evidence="2 3">17J27-24</strain>
    </source>
</reference>
<proteinExistence type="predicted"/>
<gene>
    <name evidence="2" type="ORF">E2493_16145</name>
</gene>
<name>A0A4Y8ZMQ2_9SPHN</name>
<dbReference type="OrthoDB" id="7572026at2"/>
<dbReference type="AlphaFoldDB" id="A0A4Y8ZMQ2"/>
<evidence type="ECO:0000313" key="3">
    <source>
        <dbReference type="Proteomes" id="UP000298213"/>
    </source>
</evidence>
<comment type="caution">
    <text evidence="2">The sequence shown here is derived from an EMBL/GenBank/DDBJ whole genome shotgun (WGS) entry which is preliminary data.</text>
</comment>
<protein>
    <recommendedName>
        <fullName evidence="1">DUF6894 domain-containing protein</fullName>
    </recommendedName>
</protein>
<evidence type="ECO:0000259" key="1">
    <source>
        <dbReference type="Pfam" id="PF21834"/>
    </source>
</evidence>
<dbReference type="EMBL" id="SPDV01000035">
    <property type="protein sequence ID" value="TFI57234.1"/>
    <property type="molecule type" value="Genomic_DNA"/>
</dbReference>
<organism evidence="2 3">
    <name type="scientific">Sphingomonas parva</name>
    <dbReference type="NCBI Taxonomy" id="2555898"/>
    <lineage>
        <taxon>Bacteria</taxon>
        <taxon>Pseudomonadati</taxon>
        <taxon>Pseudomonadota</taxon>
        <taxon>Alphaproteobacteria</taxon>
        <taxon>Sphingomonadales</taxon>
        <taxon>Sphingomonadaceae</taxon>
        <taxon>Sphingomonas</taxon>
    </lineage>
</organism>
<feature type="domain" description="DUF6894" evidence="1">
    <location>
        <begin position="15"/>
        <end position="81"/>
    </location>
</feature>
<dbReference type="Proteomes" id="UP000298213">
    <property type="component" value="Unassembled WGS sequence"/>
</dbReference>